<dbReference type="InterPro" id="IPR032710">
    <property type="entry name" value="NTF2-like_dom_sf"/>
</dbReference>
<dbReference type="Pfam" id="PF00866">
    <property type="entry name" value="Ring_hydroxyl_B"/>
    <property type="match status" value="1"/>
</dbReference>
<accession>A0A5E4WNR9</accession>
<dbReference type="SUPFAM" id="SSF54427">
    <property type="entry name" value="NTF2-like"/>
    <property type="match status" value="1"/>
</dbReference>
<dbReference type="Gene3D" id="3.10.450.50">
    <property type="match status" value="1"/>
</dbReference>
<name>A0A5E4WNR9_9BURK</name>
<dbReference type="OrthoDB" id="2674149at2"/>
<dbReference type="InterPro" id="IPR000391">
    <property type="entry name" value="Rng_hydr_dOase-bsu"/>
</dbReference>
<evidence type="ECO:0000256" key="2">
    <source>
        <dbReference type="ARBA" id="ARBA00023002"/>
    </source>
</evidence>
<keyword evidence="2" id="KW-0560">Oxidoreductase</keyword>
<dbReference type="EMBL" id="CABPSK010000003">
    <property type="protein sequence ID" value="VVE24646.1"/>
    <property type="molecule type" value="Genomic_DNA"/>
</dbReference>
<gene>
    <name evidence="3" type="ORF">PPN31114_03322</name>
</gene>
<keyword evidence="4" id="KW-1185">Reference proteome</keyword>
<dbReference type="AlphaFoldDB" id="A0A5E4WNR9"/>
<dbReference type="GO" id="GO:0016491">
    <property type="term" value="F:oxidoreductase activity"/>
    <property type="evidence" value="ECO:0007669"/>
    <property type="project" value="UniProtKB-KW"/>
</dbReference>
<proteinExistence type="inferred from homology"/>
<evidence type="ECO:0000313" key="3">
    <source>
        <dbReference type="EMBL" id="VVE24646.1"/>
    </source>
</evidence>
<reference evidence="3 4" key="1">
    <citation type="submission" date="2019-08" db="EMBL/GenBank/DDBJ databases">
        <authorList>
            <person name="Peeters C."/>
        </authorList>
    </citation>
    <scope>NUCLEOTIDE SEQUENCE [LARGE SCALE GENOMIC DNA]</scope>
    <source>
        <strain evidence="3 4">LMG 31114</strain>
    </source>
</reference>
<dbReference type="GeneID" id="300405335"/>
<organism evidence="3 4">
    <name type="scientific">Pandoraea pneumonica</name>
    <dbReference type="NCBI Taxonomy" id="2508299"/>
    <lineage>
        <taxon>Bacteria</taxon>
        <taxon>Pseudomonadati</taxon>
        <taxon>Pseudomonadota</taxon>
        <taxon>Betaproteobacteria</taxon>
        <taxon>Burkholderiales</taxon>
        <taxon>Burkholderiaceae</taxon>
        <taxon>Pandoraea</taxon>
    </lineage>
</organism>
<dbReference type="RefSeq" id="WP_150680603.1">
    <property type="nucleotide sequence ID" value="NZ_CABPSK010000003.1"/>
</dbReference>
<sequence length="157" mass="18200">MVDFATFQAVVELNATYAAALDAQQWDAWPEFFLEDCIYRVQPRENHEMGLPLATLSFESRGMLQDRIYGIRDTLFHDPYYQRHVIGLPTIKALDETTLHVESNYAVFRTKPDQLTDILSVGRYLDIVKRTSDGWKFASRLCIFDSEMIPNSLIYPI</sequence>
<evidence type="ECO:0000313" key="4">
    <source>
        <dbReference type="Proteomes" id="UP000366945"/>
    </source>
</evidence>
<comment type="similarity">
    <text evidence="1">Belongs to the bacterial ring-hydroxylating dioxygenase beta subunit family.</text>
</comment>
<dbReference type="Proteomes" id="UP000366945">
    <property type="component" value="Unassembled WGS sequence"/>
</dbReference>
<dbReference type="CDD" id="cd00667">
    <property type="entry name" value="ring_hydroxylating_dioxygenases_beta"/>
    <property type="match status" value="1"/>
</dbReference>
<evidence type="ECO:0000256" key="1">
    <source>
        <dbReference type="ARBA" id="ARBA00009570"/>
    </source>
</evidence>
<protein>
    <submittedName>
        <fullName evidence="3">Salicylate hydroxylase</fullName>
    </submittedName>
</protein>